<dbReference type="AlphaFoldDB" id="A0A154VY96"/>
<gene>
    <name evidence="1" type="ORF">AUP43_11135</name>
</gene>
<keyword evidence="2" id="KW-1185">Reference proteome</keyword>
<evidence type="ECO:0000313" key="2">
    <source>
        <dbReference type="Proteomes" id="UP000076400"/>
    </source>
</evidence>
<sequence length="204" mass="22042">VLAYEAFAGAQTAQHALVIAPFDPAGWRRRITQGLYNGYDMLDSEGHMLVGAIELMGKGHRVAIRLRVDPLWKIPVSPPVLEDALITPYILAQAAGLVRARCRSGRLQGFLLTRVKTGTTFGLRIADCPALIAVLDDFQPGLLPPGNKAPPGERLAPTHCRRNGKQVHLSSIYRGPIGPRTLDRAVEHLGPGLAAPALDRLEAL</sequence>
<protein>
    <submittedName>
        <fullName evidence="1">Uncharacterized protein</fullName>
    </submittedName>
</protein>
<dbReference type="RefSeq" id="WP_198154904.1">
    <property type="nucleotide sequence ID" value="NZ_LPXN01000125.1"/>
</dbReference>
<organism evidence="1 2">
    <name type="scientific">Oceanibaculum pacificum</name>
    <dbReference type="NCBI Taxonomy" id="580166"/>
    <lineage>
        <taxon>Bacteria</taxon>
        <taxon>Pseudomonadati</taxon>
        <taxon>Pseudomonadota</taxon>
        <taxon>Alphaproteobacteria</taxon>
        <taxon>Rhodospirillales</taxon>
        <taxon>Oceanibaculaceae</taxon>
        <taxon>Oceanibaculum</taxon>
    </lineage>
</organism>
<proteinExistence type="predicted"/>
<dbReference type="Proteomes" id="UP000076400">
    <property type="component" value="Unassembled WGS sequence"/>
</dbReference>
<feature type="non-terminal residue" evidence="1">
    <location>
        <position position="1"/>
    </location>
</feature>
<evidence type="ECO:0000313" key="1">
    <source>
        <dbReference type="EMBL" id="KZD06191.1"/>
    </source>
</evidence>
<comment type="caution">
    <text evidence="1">The sequence shown here is derived from an EMBL/GenBank/DDBJ whole genome shotgun (WGS) entry which is preliminary data.</text>
</comment>
<accession>A0A154VY96</accession>
<dbReference type="EMBL" id="LPXN01000125">
    <property type="protein sequence ID" value="KZD06191.1"/>
    <property type="molecule type" value="Genomic_DNA"/>
</dbReference>
<reference evidence="1 2" key="1">
    <citation type="submission" date="2015-12" db="EMBL/GenBank/DDBJ databases">
        <title>Genome sequence of Oceanibaculum pacificum MCCC 1A02656.</title>
        <authorList>
            <person name="Lu L."/>
            <person name="Lai Q."/>
            <person name="Shao Z."/>
            <person name="Qian P."/>
        </authorList>
    </citation>
    <scope>NUCLEOTIDE SEQUENCE [LARGE SCALE GENOMIC DNA]</scope>
    <source>
        <strain evidence="1 2">MCCC 1A02656</strain>
    </source>
</reference>
<name>A0A154VY96_9PROT</name>